<evidence type="ECO:0000256" key="1">
    <source>
        <dbReference type="ARBA" id="ARBA00005104"/>
    </source>
</evidence>
<dbReference type="InterPro" id="IPR050765">
    <property type="entry name" value="Riboflavin_Biosynth_HTPR"/>
</dbReference>
<dbReference type="PANTHER" id="PTHR38011:SF7">
    <property type="entry name" value="2,5-DIAMINO-6-RIBOSYLAMINO-4(3H)-PYRIMIDINONE 5'-PHOSPHATE REDUCTASE"/>
    <property type="match status" value="1"/>
</dbReference>
<sequence length="247" mass="25795">MLLGGDGPDDALGTDLDAGRIRDAYPWPDEGRWVRAMMVTTLDGAAGGPDGLSGSISSGADREVFGAVRRLADAVLIGAGTMRAERYGPMTADPSDAERREADGQAPAPRLCVLSGTLDLPWGEDVWSHSTLTPLVLTGGDAPEEALSAAREHVEVCVLDELSPATLLDTLEQRGLRRVVCEGGPGLLSAMVEAGLLDEADITLSPVFAGGTVPSSGPEMGSVHGFALRHVLTGEDCLMMRYVREGA</sequence>
<dbReference type="GO" id="GO:0009231">
    <property type="term" value="P:riboflavin biosynthetic process"/>
    <property type="evidence" value="ECO:0007669"/>
    <property type="project" value="InterPro"/>
</dbReference>
<feature type="domain" description="Bacterial bifunctional deaminase-reductase C-terminal" evidence="5">
    <location>
        <begin position="32"/>
        <end position="215"/>
    </location>
</feature>
<dbReference type="InterPro" id="IPR024072">
    <property type="entry name" value="DHFR-like_dom_sf"/>
</dbReference>
<dbReference type="AlphaFoldDB" id="A0A917BQG1"/>
<name>A0A917BQG1_9ACTN</name>
<keyword evidence="7" id="KW-1185">Reference proteome</keyword>
<dbReference type="InterPro" id="IPR002734">
    <property type="entry name" value="RibDG_C"/>
</dbReference>
<dbReference type="Proteomes" id="UP000649179">
    <property type="component" value="Unassembled WGS sequence"/>
</dbReference>
<evidence type="ECO:0000313" key="7">
    <source>
        <dbReference type="Proteomes" id="UP000649179"/>
    </source>
</evidence>
<keyword evidence="2" id="KW-0521">NADP</keyword>
<comment type="pathway">
    <text evidence="1">Cofactor biosynthesis; riboflavin biosynthesis.</text>
</comment>
<reference evidence="6" key="1">
    <citation type="journal article" date="2014" name="Int. J. Syst. Evol. Microbiol.">
        <title>Complete genome sequence of Corynebacterium casei LMG S-19264T (=DSM 44701T), isolated from a smear-ripened cheese.</title>
        <authorList>
            <consortium name="US DOE Joint Genome Institute (JGI-PGF)"/>
            <person name="Walter F."/>
            <person name="Albersmeier A."/>
            <person name="Kalinowski J."/>
            <person name="Ruckert C."/>
        </authorList>
    </citation>
    <scope>NUCLEOTIDE SEQUENCE</scope>
    <source>
        <strain evidence="6">CGMCC 1.16067</strain>
    </source>
</reference>
<dbReference type="PANTHER" id="PTHR38011">
    <property type="entry name" value="DIHYDROFOLATE REDUCTASE FAMILY PROTEIN (AFU_ORTHOLOGUE AFUA_8G06820)"/>
    <property type="match status" value="1"/>
</dbReference>
<dbReference type="GO" id="GO:0008703">
    <property type="term" value="F:5-amino-6-(5-phosphoribosylamino)uracil reductase activity"/>
    <property type="evidence" value="ECO:0007669"/>
    <property type="project" value="InterPro"/>
</dbReference>
<evidence type="ECO:0000256" key="2">
    <source>
        <dbReference type="ARBA" id="ARBA00022857"/>
    </source>
</evidence>
<protein>
    <recommendedName>
        <fullName evidence="5">Bacterial bifunctional deaminase-reductase C-terminal domain-containing protein</fullName>
    </recommendedName>
</protein>
<reference evidence="6" key="2">
    <citation type="submission" date="2020-09" db="EMBL/GenBank/DDBJ databases">
        <authorList>
            <person name="Sun Q."/>
            <person name="Zhou Y."/>
        </authorList>
    </citation>
    <scope>NUCLEOTIDE SEQUENCE</scope>
    <source>
        <strain evidence="6">CGMCC 1.16067</strain>
    </source>
</reference>
<evidence type="ECO:0000259" key="5">
    <source>
        <dbReference type="Pfam" id="PF01872"/>
    </source>
</evidence>
<gene>
    <name evidence="6" type="ORF">GCM10011519_31070</name>
</gene>
<dbReference type="RefSeq" id="WP_229660998.1">
    <property type="nucleotide sequence ID" value="NZ_BMKQ01000001.1"/>
</dbReference>
<accession>A0A917BQG1</accession>
<evidence type="ECO:0000313" key="6">
    <source>
        <dbReference type="EMBL" id="GGF54912.1"/>
    </source>
</evidence>
<evidence type="ECO:0000256" key="3">
    <source>
        <dbReference type="ARBA" id="ARBA00023002"/>
    </source>
</evidence>
<proteinExistence type="predicted"/>
<dbReference type="EMBL" id="BMKQ01000001">
    <property type="protein sequence ID" value="GGF54912.1"/>
    <property type="molecule type" value="Genomic_DNA"/>
</dbReference>
<organism evidence="6 7">
    <name type="scientific">Marmoricola endophyticus</name>
    <dbReference type="NCBI Taxonomy" id="2040280"/>
    <lineage>
        <taxon>Bacteria</taxon>
        <taxon>Bacillati</taxon>
        <taxon>Actinomycetota</taxon>
        <taxon>Actinomycetes</taxon>
        <taxon>Propionibacteriales</taxon>
        <taxon>Nocardioidaceae</taxon>
        <taxon>Marmoricola</taxon>
    </lineage>
</organism>
<evidence type="ECO:0000256" key="4">
    <source>
        <dbReference type="SAM" id="MobiDB-lite"/>
    </source>
</evidence>
<dbReference type="Pfam" id="PF01872">
    <property type="entry name" value="RibD_C"/>
    <property type="match status" value="1"/>
</dbReference>
<keyword evidence="3" id="KW-0560">Oxidoreductase</keyword>
<comment type="caution">
    <text evidence="6">The sequence shown here is derived from an EMBL/GenBank/DDBJ whole genome shotgun (WGS) entry which is preliminary data.</text>
</comment>
<feature type="region of interest" description="Disordered" evidence="4">
    <location>
        <begin position="86"/>
        <end position="106"/>
    </location>
</feature>
<dbReference type="SUPFAM" id="SSF53597">
    <property type="entry name" value="Dihydrofolate reductase-like"/>
    <property type="match status" value="1"/>
</dbReference>
<dbReference type="Gene3D" id="3.40.430.10">
    <property type="entry name" value="Dihydrofolate Reductase, subunit A"/>
    <property type="match status" value="1"/>
</dbReference>